<keyword evidence="7 9" id="KW-0472">Membrane</keyword>
<dbReference type="PROSITE" id="PS00409">
    <property type="entry name" value="PROKAR_NTER_METHYL"/>
    <property type="match status" value="1"/>
</dbReference>
<dbReference type="Pfam" id="PF07963">
    <property type="entry name" value="N_methyl"/>
    <property type="match status" value="1"/>
</dbReference>
<keyword evidence="4" id="KW-0997">Cell inner membrane</keyword>
<protein>
    <submittedName>
        <fullName evidence="10">Prepilin-type N-terminal cleavage/methylation domain-containing protein</fullName>
    </submittedName>
</protein>
<evidence type="ECO:0000256" key="2">
    <source>
        <dbReference type="ARBA" id="ARBA00022475"/>
    </source>
</evidence>
<dbReference type="PANTHER" id="PTHR39583">
    <property type="entry name" value="TYPE II SECRETION SYSTEM PROTEIN J-RELATED"/>
    <property type="match status" value="1"/>
</dbReference>
<reference evidence="10 11" key="2">
    <citation type="submission" date="2012-02" db="EMBL/GenBank/DDBJ databases">
        <title>Improved High-Quality Draft sequence of Desulfobacter postgatei 2ac9.</title>
        <authorList>
            <consortium name="US DOE Joint Genome Institute"/>
            <person name="Lucas S."/>
            <person name="Han J."/>
            <person name="Lapidus A."/>
            <person name="Cheng J.-F."/>
            <person name="Goodwin L."/>
            <person name="Pitluck S."/>
            <person name="Peters L."/>
            <person name="Ovchinnikova G."/>
            <person name="Held B."/>
            <person name="Detter J.C."/>
            <person name="Han C."/>
            <person name="Tapia R."/>
            <person name="Land M."/>
            <person name="Hauser L."/>
            <person name="Kyrpides N."/>
            <person name="Ivanova N."/>
            <person name="Pagani I."/>
            <person name="Orellana R."/>
            <person name="Lovley D."/>
            <person name="Woyke T."/>
        </authorList>
    </citation>
    <scope>NUCLEOTIDE SEQUENCE [LARGE SCALE GENOMIC DNA]</scope>
    <source>
        <strain evidence="10 11">2ac9</strain>
    </source>
</reference>
<comment type="subcellular location">
    <subcellularLocation>
        <location evidence="1">Cell inner membrane</location>
        <topology evidence="1">Single-pass membrane protein</topology>
    </subcellularLocation>
</comment>
<evidence type="ECO:0000256" key="7">
    <source>
        <dbReference type="ARBA" id="ARBA00023136"/>
    </source>
</evidence>
<dbReference type="eggNOG" id="COG4966">
    <property type="taxonomic scope" value="Bacteria"/>
</dbReference>
<feature type="compositionally biased region" description="Acidic residues" evidence="8">
    <location>
        <begin position="91"/>
        <end position="104"/>
    </location>
</feature>
<keyword evidence="2" id="KW-1003">Cell membrane</keyword>
<keyword evidence="6 9" id="KW-1133">Transmembrane helix</keyword>
<dbReference type="InterPro" id="IPR012902">
    <property type="entry name" value="N_methyl_site"/>
</dbReference>
<feature type="transmembrane region" description="Helical" evidence="9">
    <location>
        <begin position="12"/>
        <end position="32"/>
    </location>
</feature>
<dbReference type="Proteomes" id="UP000005778">
    <property type="component" value="Chromosome"/>
</dbReference>
<evidence type="ECO:0000256" key="9">
    <source>
        <dbReference type="SAM" id="Phobius"/>
    </source>
</evidence>
<evidence type="ECO:0000256" key="4">
    <source>
        <dbReference type="ARBA" id="ARBA00022519"/>
    </source>
</evidence>
<evidence type="ECO:0000313" key="10">
    <source>
        <dbReference type="EMBL" id="EIM63101.1"/>
    </source>
</evidence>
<dbReference type="HOGENOM" id="CLU_100921_0_0_7"/>
<dbReference type="AlphaFoldDB" id="I5B0T8"/>
<dbReference type="STRING" id="879212.DespoDRAFT_01133"/>
<dbReference type="Gene3D" id="3.30.700.10">
    <property type="entry name" value="Glycoprotein, Type 4 Pilin"/>
    <property type="match status" value="1"/>
</dbReference>
<dbReference type="EMBL" id="CM001488">
    <property type="protein sequence ID" value="EIM63101.1"/>
    <property type="molecule type" value="Genomic_DNA"/>
</dbReference>
<dbReference type="GO" id="GO:0015628">
    <property type="term" value="P:protein secretion by the type II secretion system"/>
    <property type="evidence" value="ECO:0007669"/>
    <property type="project" value="TreeGrafter"/>
</dbReference>
<keyword evidence="3" id="KW-0488">Methylation</keyword>
<dbReference type="PANTHER" id="PTHR39583:SF2">
    <property type="entry name" value="TYPE II SECRETION SYSTEM PROTEIN J"/>
    <property type="match status" value="1"/>
</dbReference>
<dbReference type="GO" id="GO:0005886">
    <property type="term" value="C:plasma membrane"/>
    <property type="evidence" value="ECO:0007669"/>
    <property type="project" value="UniProtKB-SubCell"/>
</dbReference>
<dbReference type="NCBIfam" id="TIGR02532">
    <property type="entry name" value="IV_pilin_GFxxxE"/>
    <property type="match status" value="1"/>
</dbReference>
<name>I5B0T8_9BACT</name>
<evidence type="ECO:0000256" key="5">
    <source>
        <dbReference type="ARBA" id="ARBA00022692"/>
    </source>
</evidence>
<dbReference type="RefSeq" id="WP_004072036.1">
    <property type="nucleotide sequence ID" value="NZ_CM001488.1"/>
</dbReference>
<evidence type="ECO:0000256" key="1">
    <source>
        <dbReference type="ARBA" id="ARBA00004377"/>
    </source>
</evidence>
<evidence type="ECO:0000256" key="6">
    <source>
        <dbReference type="ARBA" id="ARBA00022989"/>
    </source>
</evidence>
<keyword evidence="11" id="KW-1185">Reference proteome</keyword>
<organism evidence="10 11">
    <name type="scientific">Desulfobacter postgatei 2ac9</name>
    <dbReference type="NCBI Taxonomy" id="879212"/>
    <lineage>
        <taxon>Bacteria</taxon>
        <taxon>Pseudomonadati</taxon>
        <taxon>Thermodesulfobacteriota</taxon>
        <taxon>Desulfobacteria</taxon>
        <taxon>Desulfobacterales</taxon>
        <taxon>Desulfobacteraceae</taxon>
        <taxon>Desulfobacter</taxon>
    </lineage>
</organism>
<dbReference type="OrthoDB" id="5405832at2"/>
<evidence type="ECO:0000256" key="3">
    <source>
        <dbReference type="ARBA" id="ARBA00022481"/>
    </source>
</evidence>
<evidence type="ECO:0000256" key="8">
    <source>
        <dbReference type="SAM" id="MobiDB-lite"/>
    </source>
</evidence>
<reference evidence="10 11" key="1">
    <citation type="submission" date="2011-09" db="EMBL/GenBank/DDBJ databases">
        <authorList>
            <consortium name="US DOE Joint Genome Institute (JGI-PGF)"/>
            <person name="Lucas S."/>
            <person name="Han J."/>
            <person name="Lapidus A."/>
            <person name="Cheng J.-F."/>
            <person name="Goodwin L."/>
            <person name="Pitluck S."/>
            <person name="Peters L."/>
            <person name="Land M.L."/>
            <person name="Hauser L."/>
            <person name="Orellana R."/>
            <person name="Lovley D."/>
            <person name="Woyke T.J."/>
        </authorList>
    </citation>
    <scope>NUCLEOTIDE SEQUENCE [LARGE SCALE GENOMIC DNA]</scope>
    <source>
        <strain evidence="10 11">2ac9</strain>
    </source>
</reference>
<keyword evidence="5 9" id="KW-0812">Transmembrane</keyword>
<dbReference type="SUPFAM" id="SSF54523">
    <property type="entry name" value="Pili subunits"/>
    <property type="match status" value="1"/>
</dbReference>
<proteinExistence type="predicted"/>
<accession>I5B0T8</accession>
<dbReference type="InterPro" id="IPR051621">
    <property type="entry name" value="T2SS_protein_J"/>
</dbReference>
<evidence type="ECO:0000313" key="11">
    <source>
        <dbReference type="Proteomes" id="UP000005778"/>
    </source>
</evidence>
<gene>
    <name evidence="10" type="ORF">DespoDRAFT_01133</name>
</gene>
<sequence length="240" mass="26028">MAVNNQKGFTLIEMMMALVIGAMITAATYATYSSQQKAYQTQDQVAEMQQNLRAALYLIIEEIQMAGYDPEDSGNFSVTSAMPGRIQFETDKDEDGDSADEDNVNDSKETIDLGLSRTFDANGDGIPDTDSDGDGVPDPVDIGIQTGGAGGFQDIAENIQAVEFLYLDSAGINLALAPPVDLSAIRSVQITILAIAERSDPKFINSMTYTTPSGQNWGPYNDNFRRRLLTTTIKCRNLGI</sequence>
<feature type="region of interest" description="Disordered" evidence="8">
    <location>
        <begin position="89"/>
        <end position="142"/>
    </location>
</feature>
<dbReference type="InterPro" id="IPR045584">
    <property type="entry name" value="Pilin-like"/>
</dbReference>